<keyword evidence="9 27" id="KW-1133">Transmembrane helix</keyword>
<dbReference type="AlphaFoldDB" id="A0A9X0D293"/>
<evidence type="ECO:0000313" key="30">
    <source>
        <dbReference type="Proteomes" id="UP001163046"/>
    </source>
</evidence>
<dbReference type="FunFam" id="1.20.1250.20:FF:000003">
    <property type="entry name" value="Solute carrier family 17 member 3"/>
    <property type="match status" value="1"/>
</dbReference>
<evidence type="ECO:0000256" key="17">
    <source>
        <dbReference type="ARBA" id="ARBA00050625"/>
    </source>
</evidence>
<dbReference type="GO" id="GO:0015293">
    <property type="term" value="F:symporter activity"/>
    <property type="evidence" value="ECO:0007669"/>
    <property type="project" value="UniProtKB-KW"/>
</dbReference>
<feature type="compositionally biased region" description="Basic and acidic residues" evidence="26">
    <location>
        <begin position="350"/>
        <end position="370"/>
    </location>
</feature>
<comment type="catalytic activity">
    <reaction evidence="17">
        <text>N-acetylneuraminate(in) + H(+)(in) = N-acetylneuraminate(out) + H(+)(out)</text>
        <dbReference type="Rhea" id="RHEA:28987"/>
        <dbReference type="ChEBI" id="CHEBI:15378"/>
        <dbReference type="ChEBI" id="CHEBI:35418"/>
    </reaction>
    <physiologicalReaction direction="right-to-left" evidence="17">
        <dbReference type="Rhea" id="RHEA:28989"/>
    </physiologicalReaction>
</comment>
<evidence type="ECO:0000256" key="18">
    <source>
        <dbReference type="ARBA" id="ARBA00051403"/>
    </source>
</evidence>
<evidence type="ECO:0000256" key="22">
    <source>
        <dbReference type="ARBA" id="ARBA00069713"/>
    </source>
</evidence>
<comment type="catalytic activity">
    <reaction evidence="19">
        <text>L-glutamate(out) = L-glutamate(in)</text>
        <dbReference type="Rhea" id="RHEA:66336"/>
        <dbReference type="ChEBI" id="CHEBI:29985"/>
    </reaction>
    <physiologicalReaction direction="left-to-right" evidence="19">
        <dbReference type="Rhea" id="RHEA:66337"/>
    </physiologicalReaction>
</comment>
<feature type="transmembrane region" description="Helical" evidence="27">
    <location>
        <begin position="130"/>
        <end position="152"/>
    </location>
</feature>
<evidence type="ECO:0000256" key="15">
    <source>
        <dbReference type="ARBA" id="ARBA00050101"/>
    </source>
</evidence>
<dbReference type="GO" id="GO:0046942">
    <property type="term" value="P:carboxylic acid transport"/>
    <property type="evidence" value="ECO:0007669"/>
    <property type="project" value="UniProtKB-ARBA"/>
</dbReference>
<gene>
    <name evidence="29" type="ORF">OS493_030955</name>
</gene>
<evidence type="ECO:0000256" key="12">
    <source>
        <dbReference type="ARBA" id="ARBA00023180"/>
    </source>
</evidence>
<name>A0A9X0D293_9CNID</name>
<evidence type="ECO:0000256" key="11">
    <source>
        <dbReference type="ARBA" id="ARBA00023136"/>
    </source>
</evidence>
<evidence type="ECO:0000256" key="10">
    <source>
        <dbReference type="ARBA" id="ARBA00023018"/>
    </source>
</evidence>
<reference evidence="29" key="1">
    <citation type="submission" date="2023-01" db="EMBL/GenBank/DDBJ databases">
        <title>Genome assembly of the deep-sea coral Lophelia pertusa.</title>
        <authorList>
            <person name="Herrera S."/>
            <person name="Cordes E."/>
        </authorList>
    </citation>
    <scope>NUCLEOTIDE SEQUENCE</scope>
    <source>
        <strain evidence="29">USNM1676648</strain>
        <tissue evidence="29">Polyp</tissue>
    </source>
</reference>
<accession>A0A9X0D293</accession>
<evidence type="ECO:0000256" key="20">
    <source>
        <dbReference type="ARBA" id="ARBA00051612"/>
    </source>
</evidence>
<feature type="domain" description="Major facilitator superfamily (MFS) profile" evidence="28">
    <location>
        <begin position="1"/>
        <end position="378"/>
    </location>
</feature>
<dbReference type="Gene3D" id="1.20.1250.20">
    <property type="entry name" value="MFS general substrate transporter like domains"/>
    <property type="match status" value="2"/>
</dbReference>
<evidence type="ECO:0000256" key="26">
    <source>
        <dbReference type="SAM" id="MobiDB-lite"/>
    </source>
</evidence>
<keyword evidence="6" id="KW-1003">Cell membrane</keyword>
<comment type="catalytic activity">
    <reaction evidence="20">
        <text>D-glucuronate(out) + H(+)(out) = D-glucuronate(in) + H(+)(in)</text>
        <dbReference type="Rhea" id="RHEA:72591"/>
        <dbReference type="ChEBI" id="CHEBI:15378"/>
        <dbReference type="ChEBI" id="CHEBI:58720"/>
    </reaction>
    <physiologicalReaction direction="left-to-right" evidence="20">
        <dbReference type="Rhea" id="RHEA:72592"/>
    </physiologicalReaction>
</comment>
<evidence type="ECO:0000256" key="9">
    <source>
        <dbReference type="ARBA" id="ARBA00022989"/>
    </source>
</evidence>
<feature type="transmembrane region" description="Helical" evidence="27">
    <location>
        <begin position="269"/>
        <end position="293"/>
    </location>
</feature>
<comment type="function">
    <text evidence="21">Receptor for CM101, a polysaccharide produced by group B Streptococcus with antipathoangiogenic properties.</text>
</comment>
<comment type="catalytic activity">
    <reaction evidence="15">
        <text>2 nitrate(out) + H(+)(out) = 2 nitrate(in) + H(+)(in)</text>
        <dbReference type="Rhea" id="RHEA:71539"/>
        <dbReference type="ChEBI" id="CHEBI:15378"/>
        <dbReference type="ChEBI" id="CHEBI:17632"/>
    </reaction>
    <physiologicalReaction direction="left-to-right" evidence="15">
        <dbReference type="Rhea" id="RHEA:71540"/>
    </physiologicalReaction>
</comment>
<comment type="catalytic activity">
    <reaction evidence="18">
        <text>N-acetyl-L-aspartyl-L-glutamate(out) = N-acetyl-L-aspartyl-L-glutamate(in)</text>
        <dbReference type="Rhea" id="RHEA:72599"/>
        <dbReference type="ChEBI" id="CHEBI:76931"/>
    </reaction>
    <physiologicalReaction direction="left-to-right" evidence="18">
        <dbReference type="Rhea" id="RHEA:72600"/>
    </physiologicalReaction>
</comment>
<evidence type="ECO:0000256" key="8">
    <source>
        <dbReference type="ARBA" id="ARBA00022847"/>
    </source>
</evidence>
<dbReference type="GO" id="GO:0030672">
    <property type="term" value="C:synaptic vesicle membrane"/>
    <property type="evidence" value="ECO:0007669"/>
    <property type="project" value="UniProtKB-SubCell"/>
</dbReference>
<keyword evidence="5" id="KW-0813">Transport</keyword>
<dbReference type="OrthoDB" id="6019972at2759"/>
<dbReference type="Pfam" id="PF07690">
    <property type="entry name" value="MFS_1"/>
    <property type="match status" value="1"/>
</dbReference>
<dbReference type="SUPFAM" id="SSF103473">
    <property type="entry name" value="MFS general substrate transporter"/>
    <property type="match status" value="2"/>
</dbReference>
<dbReference type="PROSITE" id="PS50850">
    <property type="entry name" value="MFS"/>
    <property type="match status" value="1"/>
</dbReference>
<evidence type="ECO:0000256" key="2">
    <source>
        <dbReference type="ARBA" id="ARBA00004554"/>
    </source>
</evidence>
<feature type="transmembrane region" description="Helical" evidence="27">
    <location>
        <begin position="236"/>
        <end position="257"/>
    </location>
</feature>
<keyword evidence="14" id="KW-0968">Cytoplasmic vesicle</keyword>
<keyword evidence="8" id="KW-0769">Symport</keyword>
<feature type="transmembrane region" description="Helical" evidence="27">
    <location>
        <begin position="42"/>
        <end position="62"/>
    </location>
</feature>
<evidence type="ECO:0000256" key="23">
    <source>
        <dbReference type="ARBA" id="ARBA00080244"/>
    </source>
</evidence>
<feature type="region of interest" description="Disordered" evidence="26">
    <location>
        <begin position="350"/>
        <end position="378"/>
    </location>
</feature>
<evidence type="ECO:0000256" key="7">
    <source>
        <dbReference type="ARBA" id="ARBA00022692"/>
    </source>
</evidence>
<evidence type="ECO:0000256" key="27">
    <source>
        <dbReference type="SAM" id="Phobius"/>
    </source>
</evidence>
<evidence type="ECO:0000256" key="25">
    <source>
        <dbReference type="ARBA" id="ARBA00081925"/>
    </source>
</evidence>
<keyword evidence="7 27" id="KW-0812">Transmembrane</keyword>
<dbReference type="PANTHER" id="PTHR11662:SF399">
    <property type="entry name" value="FI19708P1-RELATED"/>
    <property type="match status" value="1"/>
</dbReference>
<dbReference type="PANTHER" id="PTHR11662">
    <property type="entry name" value="SOLUTE CARRIER FAMILY 17"/>
    <property type="match status" value="1"/>
</dbReference>
<organism evidence="29 30">
    <name type="scientific">Desmophyllum pertusum</name>
    <dbReference type="NCBI Taxonomy" id="174260"/>
    <lineage>
        <taxon>Eukaryota</taxon>
        <taxon>Metazoa</taxon>
        <taxon>Cnidaria</taxon>
        <taxon>Anthozoa</taxon>
        <taxon>Hexacorallia</taxon>
        <taxon>Scleractinia</taxon>
        <taxon>Caryophylliina</taxon>
        <taxon>Caryophylliidae</taxon>
        <taxon>Desmophyllum</taxon>
    </lineage>
</organism>
<keyword evidence="11 27" id="KW-0472">Membrane</keyword>
<keyword evidence="12" id="KW-0325">Glycoprotein</keyword>
<dbReference type="FunFam" id="1.20.1250.20:FF:000067">
    <property type="entry name" value="sialin isoform X2"/>
    <property type="match status" value="1"/>
</dbReference>
<dbReference type="GO" id="GO:0005765">
    <property type="term" value="C:lysosomal membrane"/>
    <property type="evidence" value="ECO:0007669"/>
    <property type="project" value="UniProtKB-SubCell"/>
</dbReference>
<dbReference type="EMBL" id="MU825907">
    <property type="protein sequence ID" value="KAJ7383068.1"/>
    <property type="molecule type" value="Genomic_DNA"/>
</dbReference>
<evidence type="ECO:0000256" key="19">
    <source>
        <dbReference type="ARBA" id="ARBA00051447"/>
    </source>
</evidence>
<dbReference type="Proteomes" id="UP001163046">
    <property type="component" value="Unassembled WGS sequence"/>
</dbReference>
<evidence type="ECO:0000256" key="24">
    <source>
        <dbReference type="ARBA" id="ARBA00081195"/>
    </source>
</evidence>
<comment type="catalytic activity">
    <reaction evidence="16">
        <text>L-aspartate(out) = L-aspartate(in)</text>
        <dbReference type="Rhea" id="RHEA:66332"/>
        <dbReference type="ChEBI" id="CHEBI:29991"/>
    </reaction>
    <physiologicalReaction direction="left-to-right" evidence="16">
        <dbReference type="Rhea" id="RHEA:66333"/>
    </physiologicalReaction>
</comment>
<evidence type="ECO:0000256" key="21">
    <source>
        <dbReference type="ARBA" id="ARBA00056891"/>
    </source>
</evidence>
<evidence type="ECO:0000256" key="14">
    <source>
        <dbReference type="ARBA" id="ARBA00023329"/>
    </source>
</evidence>
<evidence type="ECO:0000256" key="13">
    <source>
        <dbReference type="ARBA" id="ARBA00023228"/>
    </source>
</evidence>
<evidence type="ECO:0000256" key="6">
    <source>
        <dbReference type="ARBA" id="ARBA00022475"/>
    </source>
</evidence>
<evidence type="ECO:0000313" key="29">
    <source>
        <dbReference type="EMBL" id="KAJ7383068.1"/>
    </source>
</evidence>
<evidence type="ECO:0000256" key="1">
    <source>
        <dbReference type="ARBA" id="ARBA00004432"/>
    </source>
</evidence>
<protein>
    <recommendedName>
        <fullName evidence="22">Sialin</fullName>
    </recommendedName>
    <alternativeName>
        <fullName evidence="25">H(+)/nitrate cotransporter</fullName>
    </alternativeName>
    <alternativeName>
        <fullName evidence="23">H(+)/sialic acid cotransporter</fullName>
    </alternativeName>
    <alternativeName>
        <fullName evidence="24">Vesicular excitatory amino acid transporter</fullName>
    </alternativeName>
</protein>
<keyword evidence="13" id="KW-0458">Lysosome</keyword>
<evidence type="ECO:0000256" key="16">
    <source>
        <dbReference type="ARBA" id="ARBA00050554"/>
    </source>
</evidence>
<evidence type="ECO:0000259" key="28">
    <source>
        <dbReference type="PROSITE" id="PS50850"/>
    </source>
</evidence>
<keyword evidence="10" id="KW-0770">Synapse</keyword>
<evidence type="ECO:0000256" key="4">
    <source>
        <dbReference type="ARBA" id="ARBA00004656"/>
    </source>
</evidence>
<dbReference type="InterPro" id="IPR020846">
    <property type="entry name" value="MFS_dom"/>
</dbReference>
<dbReference type="GO" id="GO:0006820">
    <property type="term" value="P:monoatomic anion transport"/>
    <property type="evidence" value="ECO:0007669"/>
    <property type="project" value="TreeGrafter"/>
</dbReference>
<evidence type="ECO:0000256" key="5">
    <source>
        <dbReference type="ARBA" id="ARBA00022448"/>
    </source>
</evidence>
<sequence>MVNSTDVDAKAFSNNPECHRNITKSSNIKDGEFNWDQETQGLILGSFFYGYIITQLPAGWLASRFGGKYLFGFGVLLTSVMTMFTPAAARHSVGMLLLVRVLEGLGEGVAFPAMHAMWSSWAPPLERSKLCTLSYTGIHLGTILGMPLSGLLCASDIWGGWPSVFYIFGAVGVLWTIVWMMLTYDKPANHPRISIKEKEYISVKYRIWTRHKNTRFLIPACLLVSTSYVGCDYTSLAVILFTLALGIESATTACYTVNHLDISPRFAGILIGITNTVGTIPGIVGPYIVGLLTNDQPTRAQWQKVFYISAGVFVVGWIVYLLIGSGREQSWNTPYDDLLVPVDIAREPRKQPRSDAFGGKKRDPGNEVSRKPVMADIL</sequence>
<dbReference type="InterPro" id="IPR036259">
    <property type="entry name" value="MFS_trans_sf"/>
</dbReference>
<dbReference type="InterPro" id="IPR050382">
    <property type="entry name" value="MFS_Na/Anion_cotransporter"/>
</dbReference>
<keyword evidence="30" id="KW-1185">Reference proteome</keyword>
<comment type="subcellular location">
    <subcellularLocation>
        <location evidence="2">Basolateral cell membrane</location>
        <topology evidence="2">Multi-pass membrane protein</topology>
    </subcellularLocation>
    <subcellularLocation>
        <location evidence="3">Cytoplasmic vesicle</location>
        <location evidence="3">Secretory vesicle membrane</location>
        <topology evidence="3">Multi-pass membrane protein</topology>
    </subcellularLocation>
    <subcellularLocation>
        <location evidence="1">Cytoplasmic vesicle</location>
        <location evidence="1">Secretory vesicle</location>
        <location evidence="1">Synaptic vesicle membrane</location>
    </subcellularLocation>
    <subcellularLocation>
        <location evidence="4">Lysosome membrane</location>
    </subcellularLocation>
</comment>
<feature type="transmembrane region" description="Helical" evidence="27">
    <location>
        <begin position="164"/>
        <end position="184"/>
    </location>
</feature>
<feature type="transmembrane region" description="Helical" evidence="27">
    <location>
        <begin position="305"/>
        <end position="323"/>
    </location>
</feature>
<evidence type="ECO:0000256" key="3">
    <source>
        <dbReference type="ARBA" id="ARBA00004638"/>
    </source>
</evidence>
<comment type="caution">
    <text evidence="29">The sequence shown here is derived from an EMBL/GenBank/DDBJ whole genome shotgun (WGS) entry which is preliminary data.</text>
</comment>
<proteinExistence type="predicted"/>
<feature type="transmembrane region" description="Helical" evidence="27">
    <location>
        <begin position="69"/>
        <end position="89"/>
    </location>
</feature>
<dbReference type="GO" id="GO:0016323">
    <property type="term" value="C:basolateral plasma membrane"/>
    <property type="evidence" value="ECO:0007669"/>
    <property type="project" value="UniProtKB-SubCell"/>
</dbReference>
<dbReference type="InterPro" id="IPR011701">
    <property type="entry name" value="MFS"/>
</dbReference>